<accession>A0ABD1CM76</accession>
<dbReference type="PANTHER" id="PTHR19303">
    <property type="entry name" value="TRANSPOSON"/>
    <property type="match status" value="1"/>
</dbReference>
<dbReference type="Pfam" id="PF03184">
    <property type="entry name" value="DDE_1"/>
    <property type="match status" value="1"/>
</dbReference>
<gene>
    <name evidence="4" type="ORF">pipiens_016215</name>
</gene>
<name>A0ABD1CM76_CULPP</name>
<feature type="domain" description="HTH CENPB-type" evidence="3">
    <location>
        <begin position="50"/>
        <end position="118"/>
    </location>
</feature>
<proteinExistence type="predicted"/>
<dbReference type="GO" id="GO:0003677">
    <property type="term" value="F:DNA binding"/>
    <property type="evidence" value="ECO:0007669"/>
    <property type="project" value="UniProtKB-KW"/>
</dbReference>
<comment type="caution">
    <text evidence="4">The sequence shown here is derived from an EMBL/GenBank/DDBJ whole genome shotgun (WGS) entry which is preliminary data.</text>
</comment>
<dbReference type="PANTHER" id="PTHR19303:SF74">
    <property type="entry name" value="POGO TRANSPOSABLE ELEMENT WITH KRAB DOMAIN"/>
    <property type="match status" value="1"/>
</dbReference>
<dbReference type="InterPro" id="IPR006600">
    <property type="entry name" value="HTH_CenpB_DNA-bd_dom"/>
</dbReference>
<protein>
    <recommendedName>
        <fullName evidence="6">HTH CENPB-type domain-containing protein</fullName>
    </recommendedName>
</protein>
<evidence type="ECO:0000313" key="5">
    <source>
        <dbReference type="Proteomes" id="UP001562425"/>
    </source>
</evidence>
<dbReference type="AlphaFoldDB" id="A0ABD1CM76"/>
<keyword evidence="1" id="KW-0238">DNA-binding</keyword>
<organism evidence="4 5">
    <name type="scientific">Culex pipiens pipiens</name>
    <name type="common">Northern house mosquito</name>
    <dbReference type="NCBI Taxonomy" id="38569"/>
    <lineage>
        <taxon>Eukaryota</taxon>
        <taxon>Metazoa</taxon>
        <taxon>Ecdysozoa</taxon>
        <taxon>Arthropoda</taxon>
        <taxon>Hexapoda</taxon>
        <taxon>Insecta</taxon>
        <taxon>Pterygota</taxon>
        <taxon>Neoptera</taxon>
        <taxon>Endopterygota</taxon>
        <taxon>Diptera</taxon>
        <taxon>Nematocera</taxon>
        <taxon>Culicoidea</taxon>
        <taxon>Culicidae</taxon>
        <taxon>Culicinae</taxon>
        <taxon>Culicini</taxon>
        <taxon>Culex</taxon>
        <taxon>Culex</taxon>
    </lineage>
</organism>
<dbReference type="InterPro" id="IPR050863">
    <property type="entry name" value="CenT-Element_Derived"/>
</dbReference>
<dbReference type="EMBL" id="JBEHCU010010922">
    <property type="protein sequence ID" value="KAL1377512.1"/>
    <property type="molecule type" value="Genomic_DNA"/>
</dbReference>
<evidence type="ECO:0000259" key="3">
    <source>
        <dbReference type="Pfam" id="PF03221"/>
    </source>
</evidence>
<evidence type="ECO:0000259" key="2">
    <source>
        <dbReference type="Pfam" id="PF03184"/>
    </source>
</evidence>
<evidence type="ECO:0000256" key="1">
    <source>
        <dbReference type="ARBA" id="ARBA00023125"/>
    </source>
</evidence>
<reference evidence="4 5" key="1">
    <citation type="submission" date="2024-05" db="EMBL/GenBank/DDBJ databases">
        <title>Culex pipiens pipiens assembly and annotation.</title>
        <authorList>
            <person name="Alout H."/>
            <person name="Durand T."/>
        </authorList>
    </citation>
    <scope>NUCLEOTIDE SEQUENCE [LARGE SCALE GENOMIC DNA]</scope>
    <source>
        <strain evidence="4">HA-2024</strain>
        <tissue evidence="4">Whole body</tissue>
    </source>
</reference>
<dbReference type="Proteomes" id="UP001562425">
    <property type="component" value="Unassembled WGS sequence"/>
</dbReference>
<keyword evidence="5" id="KW-1185">Reference proteome</keyword>
<dbReference type="InterPro" id="IPR004875">
    <property type="entry name" value="DDE_SF_endonuclease_dom"/>
</dbReference>
<feature type="domain" description="DDE-1" evidence="2">
    <location>
        <begin position="192"/>
        <end position="312"/>
    </location>
</feature>
<sequence>MVRNYVRKTCRQEWTVARPFERSVTVVAKPKLHVPSVCRRKLCSFKTVFNPAQEQQLVNYILDMCRTFYGLTPKDVRSMAYQMAKANNIPHPFNHEEKHAGTDWFYCFRKRFPNLVLRVAEPTSMARAKGFNRKSVGDYFQLVSNIFAEHFYPPDKFYNMDEFGVLTKANRVVAERGQDQVGGMVSAEKGVTTTVVFAMSAAGDFVPPMFIFPWQRMNDALKVGAPYGSTFACNPSGWSTIDTCTKWFDHFLTHTRPTKEEPVLLLFDGHKSHTKNLQLLEKARRNHVRIVSIPPHTSQKLQPCDLTLMASMNVGQAPIGNDGSEVRDEEELGVQPEQEELVDVEQVQNEQEPGGVDHLVPVELHTVEDTKDQSQIIIEKDVYFLIQDNGEIKLQSINTADE</sequence>
<dbReference type="Pfam" id="PF03221">
    <property type="entry name" value="HTH_Tnp_Tc5"/>
    <property type="match status" value="1"/>
</dbReference>
<evidence type="ECO:0000313" key="4">
    <source>
        <dbReference type="EMBL" id="KAL1377512.1"/>
    </source>
</evidence>
<evidence type="ECO:0008006" key="6">
    <source>
        <dbReference type="Google" id="ProtNLM"/>
    </source>
</evidence>